<reference evidence="1" key="1">
    <citation type="submission" date="2022-06" db="EMBL/GenBank/DDBJ databases">
        <authorList>
            <person name="Berger JAMES D."/>
            <person name="Berger JAMES D."/>
        </authorList>
    </citation>
    <scope>NUCLEOTIDE SEQUENCE [LARGE SCALE GENOMIC DNA]</scope>
</reference>
<dbReference type="Proteomes" id="UP000050795">
    <property type="component" value="Unassembled WGS sequence"/>
</dbReference>
<sequence length="414" mass="47068">MSSTFQRQIAKEGPIRSTFGESIRYLATSYYPYIYSDSRNISKHVVDLQAAFEICSESLEEFERISSELSSISYSIFGLQQALYRALTELSIIREEVVDLLNALRTSEKFNLRLLDQLSAIEEGIQNGIDTSRSIMSNSKIPISTFGISPEHYMIPKTTRETLESIIEAGRPGMYSSSGMDHLLNDKLSPDFSRMNWLIQIQRDLSHRHAEFSFLVISLWSEQVRDNFHLATRKTKCLPSPGVKTSYDRLGKRKDQYDLEEDNLLRMASSAKIDELPTVIQTIQGRVFELGGIIVDELNRLRNMHAEAKLQHKTLNAELSDRKRQLIDSLLATHSAVQTLLDLDERNDALVGKLVKTRPLFSDLYRIVQSDNPNFDTKTTMSGSSLADILGPNNWRLLVEQLGKMPLKREGNVS</sequence>
<accession>A0AA85J748</accession>
<protein>
    <submittedName>
        <fullName evidence="2">t-SNARE coiled-coil homology domain-containing protein</fullName>
    </submittedName>
</protein>
<evidence type="ECO:0000313" key="2">
    <source>
        <dbReference type="WBParaSite" id="TREG1_134650.1"/>
    </source>
</evidence>
<name>A0AA85J748_TRIRE</name>
<dbReference type="WBParaSite" id="TREG1_134650.1">
    <property type="protein sequence ID" value="TREG1_134650.1"/>
    <property type="gene ID" value="TREG1_134650"/>
</dbReference>
<proteinExistence type="predicted"/>
<dbReference type="AlphaFoldDB" id="A0AA85J748"/>
<reference evidence="2" key="2">
    <citation type="submission" date="2023-11" db="UniProtKB">
        <authorList>
            <consortium name="WormBaseParasite"/>
        </authorList>
    </citation>
    <scope>IDENTIFICATION</scope>
</reference>
<evidence type="ECO:0000313" key="1">
    <source>
        <dbReference type="Proteomes" id="UP000050795"/>
    </source>
</evidence>
<organism evidence="1 2">
    <name type="scientific">Trichobilharzia regenti</name>
    <name type="common">Nasal bird schistosome</name>
    <dbReference type="NCBI Taxonomy" id="157069"/>
    <lineage>
        <taxon>Eukaryota</taxon>
        <taxon>Metazoa</taxon>
        <taxon>Spiralia</taxon>
        <taxon>Lophotrochozoa</taxon>
        <taxon>Platyhelminthes</taxon>
        <taxon>Trematoda</taxon>
        <taxon>Digenea</taxon>
        <taxon>Strigeidida</taxon>
        <taxon>Schistosomatoidea</taxon>
        <taxon>Schistosomatidae</taxon>
        <taxon>Trichobilharzia</taxon>
    </lineage>
</organism>
<keyword evidence="1" id="KW-1185">Reference proteome</keyword>